<dbReference type="Pfam" id="PF00753">
    <property type="entry name" value="Lactamase_B"/>
    <property type="match status" value="1"/>
</dbReference>
<dbReference type="InterPro" id="IPR044094">
    <property type="entry name" value="AtsA-like_MBL-fold"/>
</dbReference>
<keyword evidence="1" id="KW-0378">Hydrolase</keyword>
<dbReference type="SUPFAM" id="SSF56281">
    <property type="entry name" value="Metallo-hydrolase/oxidoreductase"/>
    <property type="match status" value="1"/>
</dbReference>
<dbReference type="VEuPathDB" id="FungiDB:ASPZODRAFT_135956"/>
<reference evidence="4" key="1">
    <citation type="journal article" date="2017" name="Genome Biol.">
        <title>Comparative genomics reveals high biological diversity and specific adaptations in the industrially and medically important fungal genus Aspergillus.</title>
        <authorList>
            <person name="de Vries R.P."/>
            <person name="Riley R."/>
            <person name="Wiebenga A."/>
            <person name="Aguilar-Osorio G."/>
            <person name="Amillis S."/>
            <person name="Uchima C.A."/>
            <person name="Anderluh G."/>
            <person name="Asadollahi M."/>
            <person name="Askin M."/>
            <person name="Barry K."/>
            <person name="Battaglia E."/>
            <person name="Bayram O."/>
            <person name="Benocci T."/>
            <person name="Braus-Stromeyer S.A."/>
            <person name="Caldana C."/>
            <person name="Canovas D."/>
            <person name="Cerqueira G.C."/>
            <person name="Chen F."/>
            <person name="Chen W."/>
            <person name="Choi C."/>
            <person name="Clum A."/>
            <person name="Dos Santos R.A."/>
            <person name="Damasio A.R."/>
            <person name="Diallinas G."/>
            <person name="Emri T."/>
            <person name="Fekete E."/>
            <person name="Flipphi M."/>
            <person name="Freyberg S."/>
            <person name="Gallo A."/>
            <person name="Gournas C."/>
            <person name="Habgood R."/>
            <person name="Hainaut M."/>
            <person name="Harispe M.L."/>
            <person name="Henrissat B."/>
            <person name="Hilden K.S."/>
            <person name="Hope R."/>
            <person name="Hossain A."/>
            <person name="Karabika E."/>
            <person name="Karaffa L."/>
            <person name="Karanyi Z."/>
            <person name="Krasevec N."/>
            <person name="Kuo A."/>
            <person name="Kusch H."/>
            <person name="LaButti K."/>
            <person name="Lagendijk E.L."/>
            <person name="Lapidus A."/>
            <person name="Levasseur A."/>
            <person name="Lindquist E."/>
            <person name="Lipzen A."/>
            <person name="Logrieco A.F."/>
            <person name="MacCabe A."/>
            <person name="Maekelae M.R."/>
            <person name="Malavazi I."/>
            <person name="Melin P."/>
            <person name="Meyer V."/>
            <person name="Mielnichuk N."/>
            <person name="Miskei M."/>
            <person name="Molnar A.P."/>
            <person name="Mule G."/>
            <person name="Ngan C.Y."/>
            <person name="Orejas M."/>
            <person name="Orosz E."/>
            <person name="Ouedraogo J.P."/>
            <person name="Overkamp K.M."/>
            <person name="Park H.-S."/>
            <person name="Perrone G."/>
            <person name="Piumi F."/>
            <person name="Punt P.J."/>
            <person name="Ram A.F."/>
            <person name="Ramon A."/>
            <person name="Rauscher S."/>
            <person name="Record E."/>
            <person name="Riano-Pachon D.M."/>
            <person name="Robert V."/>
            <person name="Roehrig J."/>
            <person name="Ruller R."/>
            <person name="Salamov A."/>
            <person name="Salih N.S."/>
            <person name="Samson R.A."/>
            <person name="Sandor E."/>
            <person name="Sanguinetti M."/>
            <person name="Schuetze T."/>
            <person name="Sepcic K."/>
            <person name="Shelest E."/>
            <person name="Sherlock G."/>
            <person name="Sophianopoulou V."/>
            <person name="Squina F.M."/>
            <person name="Sun H."/>
            <person name="Susca A."/>
            <person name="Todd R.B."/>
            <person name="Tsang A."/>
            <person name="Unkles S.E."/>
            <person name="van de Wiele N."/>
            <person name="van Rossen-Uffink D."/>
            <person name="Oliveira J.V."/>
            <person name="Vesth T.C."/>
            <person name="Visser J."/>
            <person name="Yu J.-H."/>
            <person name="Zhou M."/>
            <person name="Andersen M.R."/>
            <person name="Archer D.B."/>
            <person name="Baker S.E."/>
            <person name="Benoit I."/>
            <person name="Brakhage A.A."/>
            <person name="Braus G.H."/>
            <person name="Fischer R."/>
            <person name="Frisvad J.C."/>
            <person name="Goldman G.H."/>
            <person name="Houbraken J."/>
            <person name="Oakley B."/>
            <person name="Pocsi I."/>
            <person name="Scazzocchio C."/>
            <person name="Seiboth B."/>
            <person name="vanKuyk P.A."/>
            <person name="Wortman J."/>
            <person name="Dyer P.S."/>
            <person name="Grigoriev I.V."/>
        </authorList>
    </citation>
    <scope>NUCLEOTIDE SEQUENCE [LARGE SCALE GENOMIC DNA]</scope>
    <source>
        <strain evidence="4">CBS 506.65</strain>
    </source>
</reference>
<gene>
    <name evidence="3" type="ORF">ASPZODRAFT_135956</name>
</gene>
<evidence type="ECO:0000313" key="3">
    <source>
        <dbReference type="EMBL" id="OJJ43492.1"/>
    </source>
</evidence>
<protein>
    <recommendedName>
        <fullName evidence="2">Metallo-beta-lactamase domain-containing protein</fullName>
    </recommendedName>
</protein>
<dbReference type="SMART" id="SM00849">
    <property type="entry name" value="Lactamase_B"/>
    <property type="match status" value="1"/>
</dbReference>
<evidence type="ECO:0000259" key="2">
    <source>
        <dbReference type="SMART" id="SM00849"/>
    </source>
</evidence>
<dbReference type="RefSeq" id="XP_022578002.1">
    <property type="nucleotide sequence ID" value="XM_022723945.1"/>
</dbReference>
<name>A0A1L9S8K4_9EURO</name>
<dbReference type="OrthoDB" id="10250730at2759"/>
<proteinExistence type="predicted"/>
<accession>A0A1L9S8K4</accession>
<sequence length="280" mass="30202">MTTISLLCSGTPTPSASRFGTAFALQIEDEDVILIDCGPAATLKLALAGYSPANVSTLFLTHHHYDHNGDVPCFLLSRWDKLVSNKPICIYGPSPTTTFIERLIGPHGAYQPDYYSRMHWSTCTNIYTSNGGTLPRQPPAYHAMDIVPGYVMTVGSATVTAGYAAHAQPYLDCLAYRFDTPAGSVVFSGDTEYCKSIVELAKGADILFCMALGDNRSSYTAMAGVTDSRDAGRIAADAEVKRLVLTHQAGGANRDEEIRWAGEVFNGEVVFGDELLVITL</sequence>
<dbReference type="PANTHER" id="PTHR46018">
    <property type="entry name" value="ZINC PHOSPHODIESTERASE ELAC PROTEIN 1"/>
    <property type="match status" value="1"/>
</dbReference>
<dbReference type="GeneID" id="34610410"/>
<dbReference type="STRING" id="1073090.A0A1L9S8K4"/>
<dbReference type="Gene3D" id="3.60.15.10">
    <property type="entry name" value="Ribonuclease Z/Hydroxyacylglutathione hydrolase-like"/>
    <property type="match status" value="1"/>
</dbReference>
<dbReference type="PANTHER" id="PTHR46018:SF2">
    <property type="entry name" value="ZINC PHOSPHODIESTERASE ELAC PROTEIN 1"/>
    <property type="match status" value="1"/>
</dbReference>
<dbReference type="InterPro" id="IPR001279">
    <property type="entry name" value="Metallo-B-lactamas"/>
</dbReference>
<dbReference type="CDD" id="cd07719">
    <property type="entry name" value="arylsulfatase_AtsA-like_MBL-fold"/>
    <property type="match status" value="1"/>
</dbReference>
<dbReference type="Proteomes" id="UP000184188">
    <property type="component" value="Unassembled WGS sequence"/>
</dbReference>
<evidence type="ECO:0000256" key="1">
    <source>
        <dbReference type="ARBA" id="ARBA00022801"/>
    </source>
</evidence>
<feature type="domain" description="Metallo-beta-lactamase" evidence="2">
    <location>
        <begin position="19"/>
        <end position="247"/>
    </location>
</feature>
<dbReference type="EMBL" id="KV878351">
    <property type="protein sequence ID" value="OJJ43492.1"/>
    <property type="molecule type" value="Genomic_DNA"/>
</dbReference>
<organism evidence="3 4">
    <name type="scientific">Penicilliopsis zonata CBS 506.65</name>
    <dbReference type="NCBI Taxonomy" id="1073090"/>
    <lineage>
        <taxon>Eukaryota</taxon>
        <taxon>Fungi</taxon>
        <taxon>Dikarya</taxon>
        <taxon>Ascomycota</taxon>
        <taxon>Pezizomycotina</taxon>
        <taxon>Eurotiomycetes</taxon>
        <taxon>Eurotiomycetidae</taxon>
        <taxon>Eurotiales</taxon>
        <taxon>Aspergillaceae</taxon>
        <taxon>Penicilliopsis</taxon>
    </lineage>
</organism>
<keyword evidence="4" id="KW-1185">Reference proteome</keyword>
<dbReference type="GO" id="GO:0042781">
    <property type="term" value="F:3'-tRNA processing endoribonuclease activity"/>
    <property type="evidence" value="ECO:0007669"/>
    <property type="project" value="TreeGrafter"/>
</dbReference>
<dbReference type="AlphaFoldDB" id="A0A1L9S8K4"/>
<dbReference type="InterPro" id="IPR036866">
    <property type="entry name" value="RibonucZ/Hydroxyglut_hydro"/>
</dbReference>
<evidence type="ECO:0000313" key="4">
    <source>
        <dbReference type="Proteomes" id="UP000184188"/>
    </source>
</evidence>